<evidence type="ECO:0000256" key="5">
    <source>
        <dbReference type="ARBA" id="ARBA00022840"/>
    </source>
</evidence>
<evidence type="ECO:0000256" key="2">
    <source>
        <dbReference type="ARBA" id="ARBA00022573"/>
    </source>
</evidence>
<keyword evidence="6" id="KW-0460">Magnesium</keyword>
<dbReference type="Pfam" id="PF01656">
    <property type="entry name" value="CbiA"/>
    <property type="match status" value="1"/>
</dbReference>
<evidence type="ECO:0000256" key="4">
    <source>
        <dbReference type="ARBA" id="ARBA00022741"/>
    </source>
</evidence>
<dbReference type="InterPro" id="IPR004484">
    <property type="entry name" value="CbiA/CobB_synth"/>
</dbReference>
<keyword evidence="4" id="KW-0547">Nucleotide-binding</keyword>
<dbReference type="GO" id="GO:0005524">
    <property type="term" value="F:ATP binding"/>
    <property type="evidence" value="ECO:0007669"/>
    <property type="project" value="UniProtKB-KW"/>
</dbReference>
<keyword evidence="7" id="KW-0315">Glutamine amidotransferase</keyword>
<protein>
    <submittedName>
        <fullName evidence="10">Cobyrinic acid a,c-diamide synthase</fullName>
    </submittedName>
</protein>
<feature type="domain" description="CobQ/CobB/MinD/ParA nucleotide binding" evidence="8">
    <location>
        <begin position="6"/>
        <end position="178"/>
    </location>
</feature>
<dbReference type="Proteomes" id="UP000632195">
    <property type="component" value="Unassembled WGS sequence"/>
</dbReference>
<evidence type="ECO:0000313" key="11">
    <source>
        <dbReference type="Proteomes" id="UP000632195"/>
    </source>
</evidence>
<dbReference type="PROSITE" id="PS51274">
    <property type="entry name" value="GATASE_COBBQ"/>
    <property type="match status" value="1"/>
</dbReference>
<comment type="cofactor">
    <cofactor evidence="1">
        <name>Mg(2+)</name>
        <dbReference type="ChEBI" id="CHEBI:18420"/>
    </cofactor>
</comment>
<name>A0AA37BPU1_9ARCH</name>
<dbReference type="GO" id="GO:0042242">
    <property type="term" value="F:cobyrinic acid a,c-diamide synthase activity"/>
    <property type="evidence" value="ECO:0007669"/>
    <property type="project" value="InterPro"/>
</dbReference>
<evidence type="ECO:0000256" key="1">
    <source>
        <dbReference type="ARBA" id="ARBA00001946"/>
    </source>
</evidence>
<dbReference type="InterPro" id="IPR027417">
    <property type="entry name" value="P-loop_NTPase"/>
</dbReference>
<dbReference type="PANTHER" id="PTHR43873">
    <property type="entry name" value="COBYRINATE A,C-DIAMIDE SYNTHASE"/>
    <property type="match status" value="1"/>
</dbReference>
<dbReference type="GO" id="GO:0009236">
    <property type="term" value="P:cobalamin biosynthetic process"/>
    <property type="evidence" value="ECO:0007669"/>
    <property type="project" value="UniProtKB-KW"/>
</dbReference>
<dbReference type="SUPFAM" id="SSF52540">
    <property type="entry name" value="P-loop containing nucleoside triphosphate hydrolases"/>
    <property type="match status" value="1"/>
</dbReference>
<keyword evidence="3" id="KW-0436">Ligase</keyword>
<keyword evidence="11" id="KW-1185">Reference proteome</keyword>
<dbReference type="PANTHER" id="PTHR43873:SF1">
    <property type="entry name" value="COBYRINATE A,C-DIAMIDE SYNTHASE"/>
    <property type="match status" value="1"/>
</dbReference>
<accession>A0AA37BPU1</accession>
<dbReference type="InterPro" id="IPR011698">
    <property type="entry name" value="GATase_3"/>
</dbReference>
<organism evidence="10 11">
    <name type="scientific">Thermogymnomonas acidicola</name>
    <dbReference type="NCBI Taxonomy" id="399579"/>
    <lineage>
        <taxon>Archaea</taxon>
        <taxon>Methanobacteriati</taxon>
        <taxon>Thermoplasmatota</taxon>
        <taxon>Thermoplasmata</taxon>
        <taxon>Thermoplasmatales</taxon>
        <taxon>Thermogymnomonas</taxon>
    </lineage>
</organism>
<dbReference type="InterPro" id="IPR002586">
    <property type="entry name" value="CobQ/CobB/MinD/ParA_Nub-bd_dom"/>
</dbReference>
<reference evidence="10" key="2">
    <citation type="submission" date="2022-09" db="EMBL/GenBank/DDBJ databases">
        <authorList>
            <person name="Sun Q."/>
            <person name="Ohkuma M."/>
        </authorList>
    </citation>
    <scope>NUCLEOTIDE SEQUENCE</scope>
    <source>
        <strain evidence="10">JCM 13583</strain>
    </source>
</reference>
<dbReference type="GO" id="GO:0016491">
    <property type="term" value="F:oxidoreductase activity"/>
    <property type="evidence" value="ECO:0007669"/>
    <property type="project" value="InterPro"/>
</dbReference>
<dbReference type="RefSeq" id="WP_188679490.1">
    <property type="nucleotide sequence ID" value="NZ_BMNY01000001.1"/>
</dbReference>
<gene>
    <name evidence="10" type="ORF">GCM10007108_01560</name>
</gene>
<dbReference type="Pfam" id="PF07685">
    <property type="entry name" value="GATase_3"/>
    <property type="match status" value="1"/>
</dbReference>
<evidence type="ECO:0000256" key="3">
    <source>
        <dbReference type="ARBA" id="ARBA00022598"/>
    </source>
</evidence>
<proteinExistence type="predicted"/>
<dbReference type="NCBIfam" id="TIGR00379">
    <property type="entry name" value="cobB"/>
    <property type="match status" value="1"/>
</dbReference>
<dbReference type="Gene3D" id="3.40.50.300">
    <property type="entry name" value="P-loop containing nucleotide triphosphate hydrolases"/>
    <property type="match status" value="1"/>
</dbReference>
<evidence type="ECO:0000259" key="8">
    <source>
        <dbReference type="Pfam" id="PF01656"/>
    </source>
</evidence>
<feature type="domain" description="CobB/CobQ-like glutamine amidotransferase" evidence="9">
    <location>
        <begin position="226"/>
        <end position="406"/>
    </location>
</feature>
<dbReference type="EMBL" id="BMNY01000001">
    <property type="protein sequence ID" value="GGM67182.1"/>
    <property type="molecule type" value="Genomic_DNA"/>
</dbReference>
<keyword evidence="5" id="KW-0067">ATP-binding</keyword>
<comment type="caution">
    <text evidence="10">The sequence shown here is derived from an EMBL/GenBank/DDBJ whole genome shotgun (WGS) entry which is preliminary data.</text>
</comment>
<dbReference type="AlphaFoldDB" id="A0AA37BPU1"/>
<evidence type="ECO:0000256" key="7">
    <source>
        <dbReference type="ARBA" id="ARBA00022962"/>
    </source>
</evidence>
<dbReference type="NCBIfam" id="NF002204">
    <property type="entry name" value="PRK01077.1"/>
    <property type="match status" value="1"/>
</dbReference>
<reference evidence="10" key="1">
    <citation type="journal article" date="2014" name="Int. J. Syst. Evol. Microbiol.">
        <title>Complete genome sequence of Corynebacterium casei LMG S-19264T (=DSM 44701T), isolated from a smear-ripened cheese.</title>
        <authorList>
            <consortium name="US DOE Joint Genome Institute (JGI-PGF)"/>
            <person name="Walter F."/>
            <person name="Albersmeier A."/>
            <person name="Kalinowski J."/>
            <person name="Ruckert C."/>
        </authorList>
    </citation>
    <scope>NUCLEOTIDE SEQUENCE</scope>
    <source>
        <strain evidence="10">JCM 13583</strain>
    </source>
</reference>
<evidence type="ECO:0000256" key="6">
    <source>
        <dbReference type="ARBA" id="ARBA00022842"/>
    </source>
</evidence>
<evidence type="ECO:0000313" key="10">
    <source>
        <dbReference type="EMBL" id="GGM67182.1"/>
    </source>
</evidence>
<dbReference type="InterPro" id="IPR029062">
    <property type="entry name" value="Class_I_gatase-like"/>
</dbReference>
<keyword evidence="2" id="KW-0169">Cobalamin biosynthesis</keyword>
<evidence type="ECO:0000259" key="9">
    <source>
        <dbReference type="Pfam" id="PF07685"/>
    </source>
</evidence>
<dbReference type="SUPFAM" id="SSF52317">
    <property type="entry name" value="Class I glutamine amidotransferase-like"/>
    <property type="match status" value="1"/>
</dbReference>
<sequence>MKLVGVTAPTTGSGKTTVTLALLHGLGRALPVKIGPDYIDPMLHTEISGIRAVNMDRWLQGRAYRKAICRQGEVADYAVLEGVMGLYDSGSPINASTDFYFRALGVKYLLVVDVSRVAESAYYISRGFMGKRCLGVIINNYRSQKHLEMVERPFREHSIRIWGEIPYSESLKIPERHLGLYTPSEISRLHEIAREASRYIDFSFTDLLEDSRCTGVESRPAGGGRKVYVAMDEAFSFYYASSLDFLSTLGTVAYFSPLRNEAPDDASMVYIGGGYPELHYAELSRADRTRRCLRDLSEAGVPIMAECGGLMYLEDHAWDGKTKYGLVGIFGGEVTFSNRLTLAYTELLCTRDNFLFRKGERVRGHEFHYSSVSDAGEKVFRNLIGKGIDGSDGLVKGNTIASYSHIDLSRYGRRLARAIGH</sequence>